<dbReference type="Proteomes" id="UP001433071">
    <property type="component" value="Unassembled WGS sequence"/>
</dbReference>
<reference evidence="2 3" key="1">
    <citation type="journal article" date="2024" name="Proc. Natl. Acad. Sci. U.S.A.">
        <title>The evolutionary genomics of adaptation to stress in wild rhizobium bacteria.</title>
        <authorList>
            <person name="Kehlet-Delgado H."/>
            <person name="Montoya A.P."/>
            <person name="Jensen K.T."/>
            <person name="Wendlandt C.E."/>
            <person name="Dexheimer C."/>
            <person name="Roberts M."/>
            <person name="Torres Martinez L."/>
            <person name="Friesen M.L."/>
            <person name="Griffitts J.S."/>
            <person name="Porter S.S."/>
        </authorList>
    </citation>
    <scope>NUCLEOTIDE SEQUENCE [LARGE SCALE GENOMIC DNA]</scope>
    <source>
        <strain evidence="2 3">M0641</strain>
    </source>
</reference>
<feature type="domain" description="Endonuclease/exonuclease/phosphatase" evidence="1">
    <location>
        <begin position="30"/>
        <end position="223"/>
    </location>
</feature>
<protein>
    <submittedName>
        <fullName evidence="2">Endonuclease/exonuclease/phosphatase family protein</fullName>
    </submittedName>
</protein>
<organism evidence="2 3">
    <name type="scientific">Mesorhizobium caraganae</name>
    <dbReference type="NCBI Taxonomy" id="483206"/>
    <lineage>
        <taxon>Bacteria</taxon>
        <taxon>Pseudomonadati</taxon>
        <taxon>Pseudomonadota</taxon>
        <taxon>Alphaproteobacteria</taxon>
        <taxon>Hyphomicrobiales</taxon>
        <taxon>Phyllobacteriaceae</taxon>
        <taxon>Mesorhizobium</taxon>
    </lineage>
</organism>
<gene>
    <name evidence="2" type="ORF">NKI36_14935</name>
</gene>
<keyword evidence="2" id="KW-0378">Hydrolase</keyword>
<name>A0ABV1YZZ8_9HYPH</name>
<evidence type="ECO:0000313" key="2">
    <source>
        <dbReference type="EMBL" id="MER9405335.1"/>
    </source>
</evidence>
<comment type="caution">
    <text evidence="2">The sequence shown here is derived from an EMBL/GenBank/DDBJ whole genome shotgun (WGS) entry which is preliminary data.</text>
</comment>
<keyword evidence="2" id="KW-0255">Endonuclease</keyword>
<keyword evidence="2" id="KW-0540">Nuclease</keyword>
<dbReference type="InterPro" id="IPR036691">
    <property type="entry name" value="Endo/exonu/phosph_ase_sf"/>
</dbReference>
<dbReference type="EMBL" id="JAMYQB010000011">
    <property type="protein sequence ID" value="MER9405335.1"/>
    <property type="molecule type" value="Genomic_DNA"/>
</dbReference>
<dbReference type="RefSeq" id="WP_352558504.1">
    <property type="nucleotide sequence ID" value="NZ_JAMYQB010000011.1"/>
</dbReference>
<dbReference type="Pfam" id="PF03372">
    <property type="entry name" value="Exo_endo_phos"/>
    <property type="match status" value="1"/>
</dbReference>
<evidence type="ECO:0000259" key="1">
    <source>
        <dbReference type="Pfam" id="PF03372"/>
    </source>
</evidence>
<proteinExistence type="predicted"/>
<dbReference type="SUPFAM" id="SSF56219">
    <property type="entry name" value="DNase I-like"/>
    <property type="match status" value="1"/>
</dbReference>
<keyword evidence="3" id="KW-1185">Reference proteome</keyword>
<dbReference type="GO" id="GO:0004519">
    <property type="term" value="F:endonuclease activity"/>
    <property type="evidence" value="ECO:0007669"/>
    <property type="project" value="UniProtKB-KW"/>
</dbReference>
<evidence type="ECO:0000313" key="3">
    <source>
        <dbReference type="Proteomes" id="UP001433071"/>
    </source>
</evidence>
<dbReference type="Gene3D" id="3.60.10.10">
    <property type="entry name" value="Endonuclease/exonuclease/phosphatase"/>
    <property type="match status" value="1"/>
</dbReference>
<sequence length="321" mass="36074">MSSSFYLPILGTILFCIPSLAFAETNIRLASWNIANFHHHVDVELREGIGTKRQQADFEALKRYAEGLAADVVALQEVGTQEAVARLFPASEYQTFIESRYVEDTQAAASKDIHAAVVVRKRDDIKVLEQRDILGLQIADVDEDGGTHYTRRGTALKLDVFGTSVWVVSVHLKSSCSTQAAPDQSTDTDCLIFWQQRLPLKEFIDERVAEHTAFIIAGDFNRRFRQFNFQDPMWRFLNGENLDEPLLVAYPETVTRKCPTRLGASTQPIDWIVMDAKVSDWFKEGSYQVTRSKFADVSAAGGQGSDRLSDHCPIQIDLVLP</sequence>
<dbReference type="InterPro" id="IPR005135">
    <property type="entry name" value="Endo/exonuclease/phosphatase"/>
</dbReference>
<accession>A0ABV1YZZ8</accession>